<protein>
    <submittedName>
        <fullName evidence="2">Uncharacterized protein</fullName>
    </submittedName>
</protein>
<comment type="caution">
    <text evidence="2">The sequence shown here is derived from an EMBL/GenBank/DDBJ whole genome shotgun (WGS) entry which is preliminary data.</text>
</comment>
<feature type="region of interest" description="Disordered" evidence="1">
    <location>
        <begin position="1"/>
        <end position="32"/>
    </location>
</feature>
<dbReference type="Proteomes" id="UP000267128">
    <property type="component" value="Unassembled WGS sequence"/>
</dbReference>
<proteinExistence type="predicted"/>
<accession>A0A3N0CDD1</accession>
<dbReference type="RefSeq" id="WP_123228721.1">
    <property type="nucleotide sequence ID" value="NZ_RJSE01000008.1"/>
</dbReference>
<name>A0A3N0CDD1_9ACTN</name>
<organism evidence="2 3">
    <name type="scientific">Nocardioides marmoriginsengisoli</name>
    <dbReference type="NCBI Taxonomy" id="661483"/>
    <lineage>
        <taxon>Bacteria</taxon>
        <taxon>Bacillati</taxon>
        <taxon>Actinomycetota</taxon>
        <taxon>Actinomycetes</taxon>
        <taxon>Propionibacteriales</taxon>
        <taxon>Nocardioidaceae</taxon>
        <taxon>Nocardioides</taxon>
    </lineage>
</organism>
<evidence type="ECO:0000256" key="1">
    <source>
        <dbReference type="SAM" id="MobiDB-lite"/>
    </source>
</evidence>
<dbReference type="EMBL" id="RJSE01000008">
    <property type="protein sequence ID" value="RNL61003.1"/>
    <property type="molecule type" value="Genomic_DNA"/>
</dbReference>
<evidence type="ECO:0000313" key="3">
    <source>
        <dbReference type="Proteomes" id="UP000267128"/>
    </source>
</evidence>
<feature type="region of interest" description="Disordered" evidence="1">
    <location>
        <begin position="55"/>
        <end position="77"/>
    </location>
</feature>
<reference evidence="2 3" key="1">
    <citation type="submission" date="2018-11" db="EMBL/GenBank/DDBJ databases">
        <authorList>
            <person name="Li F."/>
        </authorList>
    </citation>
    <scope>NUCLEOTIDE SEQUENCE [LARGE SCALE GENOMIC DNA]</scope>
    <source>
        <strain evidence="2 3">Gsoil 097</strain>
    </source>
</reference>
<sequence length="104" mass="11780">MKPTDTKPTSVSWWTRGAESPYDGPTPSSLRTAVSEHPHWAEARMPGRAVRRQIARRGGDLRPRPVRKYRRRTGPIGRYFNSGTHLPLVPSFVQQFIGRTGGDR</sequence>
<dbReference type="AlphaFoldDB" id="A0A3N0CDD1"/>
<gene>
    <name evidence="2" type="ORF">EFK50_16585</name>
</gene>
<evidence type="ECO:0000313" key="2">
    <source>
        <dbReference type="EMBL" id="RNL61003.1"/>
    </source>
</evidence>
<feature type="compositionally biased region" description="Basic residues" evidence="1">
    <location>
        <begin position="64"/>
        <end position="73"/>
    </location>
</feature>
<keyword evidence="3" id="KW-1185">Reference proteome</keyword>
<feature type="compositionally biased region" description="Polar residues" evidence="1">
    <location>
        <begin position="1"/>
        <end position="13"/>
    </location>
</feature>